<dbReference type="Proteomes" id="UP000675121">
    <property type="component" value="Unassembled WGS sequence"/>
</dbReference>
<dbReference type="EMBL" id="CAJNAS010000018">
    <property type="protein sequence ID" value="CAE6940413.1"/>
    <property type="molecule type" value="Genomic_DNA"/>
</dbReference>
<protein>
    <recommendedName>
        <fullName evidence="4">Transposase</fullName>
    </recommendedName>
</protein>
<organism evidence="2 3">
    <name type="scientific">Paraburkholderia domus</name>
    <dbReference type="NCBI Taxonomy" id="2793075"/>
    <lineage>
        <taxon>Bacteria</taxon>
        <taxon>Pseudomonadati</taxon>
        <taxon>Pseudomonadota</taxon>
        <taxon>Betaproteobacteria</taxon>
        <taxon>Burkholderiales</taxon>
        <taxon>Burkholderiaceae</taxon>
        <taxon>Paraburkholderia</taxon>
    </lineage>
</organism>
<gene>
    <name evidence="2" type="ORF">R70211_05656</name>
</gene>
<keyword evidence="1" id="KW-0175">Coiled coil</keyword>
<dbReference type="AlphaFoldDB" id="A0A9N8N2A3"/>
<sequence>MGTVKRLEAQRDHAQSQLASAQRLVLELLQEKAMLQARLDDLLPPPTMLRR</sequence>
<keyword evidence="3" id="KW-1185">Reference proteome</keyword>
<feature type="coiled-coil region" evidence="1">
    <location>
        <begin position="4"/>
        <end position="38"/>
    </location>
</feature>
<reference evidence="2" key="1">
    <citation type="submission" date="2021-02" db="EMBL/GenBank/DDBJ databases">
        <authorList>
            <person name="Vanwijnsberghe S."/>
        </authorList>
    </citation>
    <scope>NUCLEOTIDE SEQUENCE</scope>
    <source>
        <strain evidence="2">R-70211</strain>
    </source>
</reference>
<comment type="caution">
    <text evidence="2">The sequence shown here is derived from an EMBL/GenBank/DDBJ whole genome shotgun (WGS) entry which is preliminary data.</text>
</comment>
<accession>A0A9N8N2A3</accession>
<proteinExistence type="predicted"/>
<evidence type="ECO:0000313" key="2">
    <source>
        <dbReference type="EMBL" id="CAE6940413.1"/>
    </source>
</evidence>
<evidence type="ECO:0000256" key="1">
    <source>
        <dbReference type="SAM" id="Coils"/>
    </source>
</evidence>
<evidence type="ECO:0008006" key="4">
    <source>
        <dbReference type="Google" id="ProtNLM"/>
    </source>
</evidence>
<evidence type="ECO:0000313" key="3">
    <source>
        <dbReference type="Proteomes" id="UP000675121"/>
    </source>
</evidence>
<name>A0A9N8N2A3_9BURK</name>